<evidence type="ECO:0000313" key="2">
    <source>
        <dbReference type="Proteomes" id="UP000681610"/>
    </source>
</evidence>
<evidence type="ECO:0000313" key="1">
    <source>
        <dbReference type="EMBL" id="MBO1883321.1"/>
    </source>
</evidence>
<name>A0ABS3PVG7_9FLAO</name>
<dbReference type="InterPro" id="IPR035093">
    <property type="entry name" value="RelE/ParE_toxin_dom_sf"/>
</dbReference>
<gene>
    <name evidence="1" type="ORF">J4N46_02520</name>
</gene>
<comment type="caution">
    <text evidence="1">The sequence shown here is derived from an EMBL/GenBank/DDBJ whole genome shotgun (WGS) entry which is preliminary data.</text>
</comment>
<dbReference type="Gene3D" id="3.30.2310.20">
    <property type="entry name" value="RelE-like"/>
    <property type="match status" value="1"/>
</dbReference>
<dbReference type="RefSeq" id="WP_208058042.1">
    <property type="nucleotide sequence ID" value="NZ_JAGDYP010000002.1"/>
</dbReference>
<accession>A0ABS3PVG7</accession>
<keyword evidence="2" id="KW-1185">Reference proteome</keyword>
<reference evidence="1 2" key="1">
    <citation type="submission" date="2021-03" db="EMBL/GenBank/DDBJ databases">
        <title>Isolation and description of Capnocytophaga bilenii sp. nov., a novel Capnocytophaga species, isolated from a gingivitis subject.</title>
        <authorList>
            <person name="Antezack A."/>
            <person name="Monnet-Corti V."/>
            <person name="La Scola B."/>
        </authorList>
    </citation>
    <scope>NUCLEOTIDE SEQUENCE [LARGE SCALE GENOMIC DNA]</scope>
    <source>
        <strain evidence="1 2">Marseille-Q4570</strain>
    </source>
</reference>
<sequence>MEIVWTDKAKERLKENLEFWDIHNGTPSFSDKILLEIQRLMFELSNNPIFLGRYNKDLNLYVRAILKGRYLVYFQVKSEDNREYIEIQYFLSSKQKQLF</sequence>
<dbReference type="Proteomes" id="UP000681610">
    <property type="component" value="Unassembled WGS sequence"/>
</dbReference>
<organism evidence="1 2">
    <name type="scientific">Capnocytophaga bilenii</name>
    <dbReference type="NCBI Taxonomy" id="2819369"/>
    <lineage>
        <taxon>Bacteria</taxon>
        <taxon>Pseudomonadati</taxon>
        <taxon>Bacteroidota</taxon>
        <taxon>Flavobacteriia</taxon>
        <taxon>Flavobacteriales</taxon>
        <taxon>Flavobacteriaceae</taxon>
        <taxon>Capnocytophaga</taxon>
    </lineage>
</organism>
<dbReference type="EMBL" id="JAGDYP010000002">
    <property type="protein sequence ID" value="MBO1883321.1"/>
    <property type="molecule type" value="Genomic_DNA"/>
</dbReference>
<proteinExistence type="predicted"/>
<protein>
    <submittedName>
        <fullName evidence="1">Type II toxin-antitoxin system RelE/ParE family toxin</fullName>
    </submittedName>
</protein>